<dbReference type="Proteomes" id="UP000314616">
    <property type="component" value="Chromosome"/>
</dbReference>
<reference evidence="1 2" key="1">
    <citation type="submission" date="2019-05" db="EMBL/GenBank/DDBJ databases">
        <title>Georgenia *** sp. nov., and Georgenia *** sp. nov., isolated from the intestinal contents of plateau pika (Ochotona curzoniae) in the Qinghai-Tibet plateau of China.</title>
        <authorList>
            <person name="Tian Z."/>
        </authorList>
    </citation>
    <scope>NUCLEOTIDE SEQUENCE [LARGE SCALE GENOMIC DNA]</scope>
    <source>
        <strain evidence="1 2">Z443</strain>
    </source>
</reference>
<dbReference type="OrthoDB" id="4941494at2"/>
<sequence length="152" mass="16760">MKPSEAAKVLTYVAAFNGRTVGKTDAMAWADALHPDVTYEDAKTAVAQHFAESTDWCMPAHINQRVKTIWRERVDAIGGAVPPPPDSIADRPGHCYSEWHQVFLRAVKIGATPEEADQQACAAVQITRAPNDPLRSLSWRRAQREQQQLGAA</sequence>
<protein>
    <submittedName>
        <fullName evidence="1">Uncharacterized protein</fullName>
    </submittedName>
</protein>
<proteinExistence type="predicted"/>
<dbReference type="AlphaFoldDB" id="A0A5B8C626"/>
<evidence type="ECO:0000313" key="1">
    <source>
        <dbReference type="EMBL" id="QDC24785.1"/>
    </source>
</evidence>
<name>A0A5B8C626_9MICO</name>
<dbReference type="EMBL" id="CP040915">
    <property type="protein sequence ID" value="QDC24785.1"/>
    <property type="molecule type" value="Genomic_DNA"/>
</dbReference>
<organism evidence="1 2">
    <name type="scientific">Georgenia yuyongxinii</name>
    <dbReference type="NCBI Taxonomy" id="2589797"/>
    <lineage>
        <taxon>Bacteria</taxon>
        <taxon>Bacillati</taxon>
        <taxon>Actinomycetota</taxon>
        <taxon>Actinomycetes</taxon>
        <taxon>Micrococcales</taxon>
        <taxon>Bogoriellaceae</taxon>
        <taxon>Georgenia</taxon>
    </lineage>
</organism>
<dbReference type="KEGG" id="gyu:FE374_09325"/>
<gene>
    <name evidence="1" type="ORF">FE374_09325</name>
</gene>
<dbReference type="RefSeq" id="WP_139928475.1">
    <property type="nucleotide sequence ID" value="NZ_CP040915.1"/>
</dbReference>
<evidence type="ECO:0000313" key="2">
    <source>
        <dbReference type="Proteomes" id="UP000314616"/>
    </source>
</evidence>
<accession>A0A5B8C626</accession>